<gene>
    <name evidence="2" type="ORF">H072_7205</name>
</gene>
<proteinExistence type="predicted"/>
<evidence type="ECO:0000256" key="1">
    <source>
        <dbReference type="SAM" id="Phobius"/>
    </source>
</evidence>
<comment type="caution">
    <text evidence="2">The sequence shown here is derived from an EMBL/GenBank/DDBJ whole genome shotgun (WGS) entry which is preliminary data.</text>
</comment>
<keyword evidence="1" id="KW-0812">Transmembrane</keyword>
<keyword evidence="1" id="KW-0472">Membrane</keyword>
<protein>
    <recommendedName>
        <fullName evidence="4">Mid2 domain-containing protein</fullName>
    </recommendedName>
</protein>
<evidence type="ECO:0000313" key="2">
    <source>
        <dbReference type="EMBL" id="EPS39022.1"/>
    </source>
</evidence>
<reference evidence="3" key="2">
    <citation type="submission" date="2013-04" db="EMBL/GenBank/DDBJ databases">
        <title>Genomic mechanisms accounting for the adaptation to parasitism in nematode-trapping fungi.</title>
        <authorList>
            <person name="Ahren D.G."/>
        </authorList>
    </citation>
    <scope>NUCLEOTIDE SEQUENCE [LARGE SCALE GENOMIC DNA]</scope>
    <source>
        <strain evidence="3">CBS 200.50</strain>
    </source>
</reference>
<accession>S8BUN3</accession>
<keyword evidence="3" id="KW-1185">Reference proteome</keyword>
<dbReference type="Proteomes" id="UP000015100">
    <property type="component" value="Unassembled WGS sequence"/>
</dbReference>
<evidence type="ECO:0008006" key="4">
    <source>
        <dbReference type="Google" id="ProtNLM"/>
    </source>
</evidence>
<keyword evidence="1" id="KW-1133">Transmembrane helix</keyword>
<feature type="transmembrane region" description="Helical" evidence="1">
    <location>
        <begin position="220"/>
        <end position="244"/>
    </location>
</feature>
<organism evidence="2 3">
    <name type="scientific">Dactylellina haptotyla (strain CBS 200.50)</name>
    <name type="common">Nematode-trapping fungus</name>
    <name type="synonym">Monacrosporium haptotylum</name>
    <dbReference type="NCBI Taxonomy" id="1284197"/>
    <lineage>
        <taxon>Eukaryota</taxon>
        <taxon>Fungi</taxon>
        <taxon>Dikarya</taxon>
        <taxon>Ascomycota</taxon>
        <taxon>Pezizomycotina</taxon>
        <taxon>Orbiliomycetes</taxon>
        <taxon>Orbiliales</taxon>
        <taxon>Orbiliaceae</taxon>
        <taxon>Dactylellina</taxon>
    </lineage>
</organism>
<dbReference type="AlphaFoldDB" id="S8BUN3"/>
<evidence type="ECO:0000313" key="3">
    <source>
        <dbReference type="Proteomes" id="UP000015100"/>
    </source>
</evidence>
<reference evidence="2 3" key="1">
    <citation type="journal article" date="2013" name="PLoS Genet.">
        <title>Genomic mechanisms accounting for the adaptation to parasitism in nematode-trapping fungi.</title>
        <authorList>
            <person name="Meerupati T."/>
            <person name="Andersson K.M."/>
            <person name="Friman E."/>
            <person name="Kumar D."/>
            <person name="Tunlid A."/>
            <person name="Ahren D."/>
        </authorList>
    </citation>
    <scope>NUCLEOTIDE SEQUENCE [LARGE SCALE GENOMIC DNA]</scope>
    <source>
        <strain evidence="2 3">CBS 200.50</strain>
    </source>
</reference>
<name>S8BUN3_DACHA</name>
<dbReference type="EMBL" id="AQGS01000503">
    <property type="protein sequence ID" value="EPS39022.1"/>
    <property type="molecule type" value="Genomic_DNA"/>
</dbReference>
<sequence>MEPKRQEILHAEMLKIQIAVVQKIFAFPTDFVWDTSSSAGGVDQVPGGAGRVQHCPQNSWCCNAGPDSVSCCEDSNTSFFVVAGPFSYIPRGTQIPTSTVETTVVQTVFVTEVNTRVITSVDTQTITETETETTTVTRDGPTKTVVPSDNSNQIITETETQTITITGSSIITKLATKTVAGEGAIVSSVVSTVYLPSTGSTAVTQSNACDGKCDESNKTVAIAVGTALGTLLLAAIIVLAWAFWRMSRLKHGNVSFTSPVVIGGSQMQNHNQLSPNYWE</sequence>
<dbReference type="HOGENOM" id="CLU_997545_0_0_1"/>